<evidence type="ECO:0008006" key="3">
    <source>
        <dbReference type="Google" id="ProtNLM"/>
    </source>
</evidence>
<evidence type="ECO:0000313" key="1">
    <source>
        <dbReference type="EMBL" id="ELR68092.1"/>
    </source>
</evidence>
<dbReference type="OrthoDB" id="1122635at2"/>
<accession>L8JKZ9</accession>
<name>L8JKZ9_9BACT</name>
<protein>
    <recommendedName>
        <fullName evidence="3">Outer membrane protein beta-barrel domain-containing protein</fullName>
    </recommendedName>
</protein>
<keyword evidence="2" id="KW-1185">Reference proteome</keyword>
<evidence type="ECO:0000313" key="2">
    <source>
        <dbReference type="Proteomes" id="UP000011135"/>
    </source>
</evidence>
<dbReference type="RefSeq" id="WP_009583710.1">
    <property type="nucleotide sequence ID" value="NZ_AMZN01000151.1"/>
</dbReference>
<comment type="caution">
    <text evidence="1">The sequence shown here is derived from an EMBL/GenBank/DDBJ whole genome shotgun (WGS) entry which is preliminary data.</text>
</comment>
<dbReference type="Proteomes" id="UP000011135">
    <property type="component" value="Unassembled WGS sequence"/>
</dbReference>
<dbReference type="STRING" id="1237149.C900_01171"/>
<sequence>MKTTLLVVVITMGYISAIAQDEYLEDKYYRRDEIKTLSGSGYHSGGFAGLTFKKSDFEQKVIMTAGFRGGWIINRSLAIGLEGHGLIPTAEFDDILPGRTAVLLGGYGGMFLEPILFSNQVVHVTFPIAGGAGWLGLHDDWEENDDQYDELIDDDVFWYLEPGVALEINIARHFRLCLGMSKRFTQDLKLFTVDAKEFENLNYFVTLKFGRF</sequence>
<reference evidence="1 2" key="1">
    <citation type="submission" date="2012-12" db="EMBL/GenBank/DDBJ databases">
        <title>Genome assembly of Fulvivirga imtechensis AK7.</title>
        <authorList>
            <person name="Nupur N."/>
            <person name="Khatri I."/>
            <person name="Kumar R."/>
            <person name="Subramanian S."/>
            <person name="Pinnaka A."/>
        </authorList>
    </citation>
    <scope>NUCLEOTIDE SEQUENCE [LARGE SCALE GENOMIC DNA]</scope>
    <source>
        <strain evidence="1 2">AK7</strain>
    </source>
</reference>
<proteinExistence type="predicted"/>
<organism evidence="1 2">
    <name type="scientific">Fulvivirga imtechensis AK7</name>
    <dbReference type="NCBI Taxonomy" id="1237149"/>
    <lineage>
        <taxon>Bacteria</taxon>
        <taxon>Pseudomonadati</taxon>
        <taxon>Bacteroidota</taxon>
        <taxon>Cytophagia</taxon>
        <taxon>Cytophagales</taxon>
        <taxon>Fulvivirgaceae</taxon>
        <taxon>Fulvivirga</taxon>
    </lineage>
</organism>
<dbReference type="AlphaFoldDB" id="L8JKZ9"/>
<gene>
    <name evidence="1" type="ORF">C900_01171</name>
</gene>
<dbReference type="EMBL" id="AMZN01000151">
    <property type="protein sequence ID" value="ELR68092.1"/>
    <property type="molecule type" value="Genomic_DNA"/>
</dbReference>